<dbReference type="Proteomes" id="UP000002640">
    <property type="component" value="Unassembled WGS sequence"/>
</dbReference>
<evidence type="ECO:0000313" key="1">
    <source>
        <dbReference type="EMBL" id="EGZ22901.1"/>
    </source>
</evidence>
<sequence>MASAAPTPRTKLSNSDVEHGVQWLRRSPRVHYSAGKGVSFAGLTSIMTASIETMSTRTGAVDMLLVASAQTRDSSWAWGLQLGSIPEDPMPMTSPASGQTPQGACPPRPVRLQQHEGPLRTVRVDMVSILAVMIEPLTPCLSSVLVGVMLGVGVAGSRYTSEPRSWRQSRRVVGAGVRHAWRLHPSCWTLYSTSVLLDIVFGLDTELGVIRGDIPKFMPPCRAWCTCAGEILPTTTPGDSTHVLDALSMRNDKWQHRAD</sequence>
<gene>
    <name evidence="1" type="ORF">PHYSODRAFT_324194</name>
</gene>
<keyword evidence="2" id="KW-1185">Reference proteome</keyword>
<proteinExistence type="predicted"/>
<protein>
    <submittedName>
        <fullName evidence="1">Uncharacterized protein</fullName>
    </submittedName>
</protein>
<dbReference type="RefSeq" id="XP_009518189.1">
    <property type="nucleotide sequence ID" value="XM_009519894.1"/>
</dbReference>
<name>G4YRG7_PHYSP</name>
<dbReference type="AlphaFoldDB" id="G4YRG7"/>
<dbReference type="GeneID" id="20645083"/>
<evidence type="ECO:0000313" key="2">
    <source>
        <dbReference type="Proteomes" id="UP000002640"/>
    </source>
</evidence>
<dbReference type="KEGG" id="psoj:PHYSODRAFT_324194"/>
<reference evidence="1 2" key="1">
    <citation type="journal article" date="2006" name="Science">
        <title>Phytophthora genome sequences uncover evolutionary origins and mechanisms of pathogenesis.</title>
        <authorList>
            <person name="Tyler B.M."/>
            <person name="Tripathy S."/>
            <person name="Zhang X."/>
            <person name="Dehal P."/>
            <person name="Jiang R.H."/>
            <person name="Aerts A."/>
            <person name="Arredondo F.D."/>
            <person name="Baxter L."/>
            <person name="Bensasson D."/>
            <person name="Beynon J.L."/>
            <person name="Chapman J."/>
            <person name="Damasceno C.M."/>
            <person name="Dorrance A.E."/>
            <person name="Dou D."/>
            <person name="Dickerman A.W."/>
            <person name="Dubchak I.L."/>
            <person name="Garbelotto M."/>
            <person name="Gijzen M."/>
            <person name="Gordon S.G."/>
            <person name="Govers F."/>
            <person name="Grunwald N.J."/>
            <person name="Huang W."/>
            <person name="Ivors K.L."/>
            <person name="Jones R.W."/>
            <person name="Kamoun S."/>
            <person name="Krampis K."/>
            <person name="Lamour K.H."/>
            <person name="Lee M.K."/>
            <person name="McDonald W.H."/>
            <person name="Medina M."/>
            <person name="Meijer H.J."/>
            <person name="Nordberg E.K."/>
            <person name="Maclean D.J."/>
            <person name="Ospina-Giraldo M.D."/>
            <person name="Morris P.F."/>
            <person name="Phuntumart V."/>
            <person name="Putnam N.H."/>
            <person name="Rash S."/>
            <person name="Rose J.K."/>
            <person name="Sakihama Y."/>
            <person name="Salamov A.A."/>
            <person name="Savidor A."/>
            <person name="Scheuring C.F."/>
            <person name="Smith B.M."/>
            <person name="Sobral B.W."/>
            <person name="Terry A."/>
            <person name="Torto-Alalibo T.A."/>
            <person name="Win J."/>
            <person name="Xu Z."/>
            <person name="Zhang H."/>
            <person name="Grigoriev I.V."/>
            <person name="Rokhsar D.S."/>
            <person name="Boore J.L."/>
        </authorList>
    </citation>
    <scope>NUCLEOTIDE SEQUENCE [LARGE SCALE GENOMIC DNA]</scope>
    <source>
        <strain evidence="1 2">P6497</strain>
    </source>
</reference>
<organism evidence="1 2">
    <name type="scientific">Phytophthora sojae (strain P6497)</name>
    <name type="common">Soybean stem and root rot agent</name>
    <name type="synonym">Phytophthora megasperma f. sp. glycines</name>
    <dbReference type="NCBI Taxonomy" id="1094619"/>
    <lineage>
        <taxon>Eukaryota</taxon>
        <taxon>Sar</taxon>
        <taxon>Stramenopiles</taxon>
        <taxon>Oomycota</taxon>
        <taxon>Peronosporomycetes</taxon>
        <taxon>Peronosporales</taxon>
        <taxon>Peronosporaceae</taxon>
        <taxon>Phytophthora</taxon>
    </lineage>
</organism>
<dbReference type="InParanoid" id="G4YRG7"/>
<accession>G4YRG7</accession>
<dbReference type="EMBL" id="JH159152">
    <property type="protein sequence ID" value="EGZ22901.1"/>
    <property type="molecule type" value="Genomic_DNA"/>
</dbReference>